<dbReference type="SMR" id="A0A8T3AR90"/>
<dbReference type="PROSITE" id="PS51292">
    <property type="entry name" value="ZF_RING_CH"/>
    <property type="match status" value="1"/>
</dbReference>
<organism evidence="6 7">
    <name type="scientific">Dendrobium nobile</name>
    <name type="common">Orchid</name>
    <dbReference type="NCBI Taxonomy" id="94219"/>
    <lineage>
        <taxon>Eukaryota</taxon>
        <taxon>Viridiplantae</taxon>
        <taxon>Streptophyta</taxon>
        <taxon>Embryophyta</taxon>
        <taxon>Tracheophyta</taxon>
        <taxon>Spermatophyta</taxon>
        <taxon>Magnoliopsida</taxon>
        <taxon>Liliopsida</taxon>
        <taxon>Asparagales</taxon>
        <taxon>Orchidaceae</taxon>
        <taxon>Epidendroideae</taxon>
        <taxon>Malaxideae</taxon>
        <taxon>Dendrobiinae</taxon>
        <taxon>Dendrobium</taxon>
    </lineage>
</organism>
<evidence type="ECO:0000256" key="2">
    <source>
        <dbReference type="ARBA" id="ARBA00022771"/>
    </source>
</evidence>
<feature type="transmembrane region" description="Helical" evidence="4">
    <location>
        <begin position="110"/>
        <end position="131"/>
    </location>
</feature>
<keyword evidence="1" id="KW-0479">Metal-binding</keyword>
<reference evidence="6" key="1">
    <citation type="journal article" date="2022" name="Front. Genet.">
        <title>Chromosome-Scale Assembly of the Dendrobium nobile Genome Provides Insights Into the Molecular Mechanism of the Biosynthesis of the Medicinal Active Ingredient of Dendrobium.</title>
        <authorList>
            <person name="Xu Q."/>
            <person name="Niu S.-C."/>
            <person name="Li K.-L."/>
            <person name="Zheng P.-J."/>
            <person name="Zhang X.-J."/>
            <person name="Jia Y."/>
            <person name="Liu Y."/>
            <person name="Niu Y.-X."/>
            <person name="Yu L.-H."/>
            <person name="Chen D.-F."/>
            <person name="Zhang G.-Q."/>
        </authorList>
    </citation>
    <scope>NUCLEOTIDE SEQUENCE</scope>
    <source>
        <tissue evidence="6">Leaf</tissue>
    </source>
</reference>
<evidence type="ECO:0000256" key="1">
    <source>
        <dbReference type="ARBA" id="ARBA00022723"/>
    </source>
</evidence>
<feature type="transmembrane region" description="Helical" evidence="4">
    <location>
        <begin position="201"/>
        <end position="228"/>
    </location>
</feature>
<feature type="domain" description="RING-CH-type" evidence="5">
    <location>
        <begin position="26"/>
        <end position="88"/>
    </location>
</feature>
<evidence type="ECO:0000313" key="7">
    <source>
        <dbReference type="Proteomes" id="UP000829196"/>
    </source>
</evidence>
<evidence type="ECO:0000313" key="6">
    <source>
        <dbReference type="EMBL" id="KAI0498598.1"/>
    </source>
</evidence>
<keyword evidence="7" id="KW-1185">Reference proteome</keyword>
<dbReference type="Proteomes" id="UP000829196">
    <property type="component" value="Unassembled WGS sequence"/>
</dbReference>
<dbReference type="EMBL" id="JAGYWB010000014">
    <property type="protein sequence ID" value="KAI0498598.1"/>
    <property type="molecule type" value="Genomic_DNA"/>
</dbReference>
<dbReference type="InterPro" id="IPR011016">
    <property type="entry name" value="Znf_RING-CH"/>
</dbReference>
<keyword evidence="2" id="KW-0863">Zinc-finger</keyword>
<dbReference type="PANTHER" id="PTHR46347:SF1">
    <property type="entry name" value="RING_FYVE_PHD ZINC FINGER SUPERFAMILY PROTEIN"/>
    <property type="match status" value="1"/>
</dbReference>
<dbReference type="GO" id="GO:0008270">
    <property type="term" value="F:zinc ion binding"/>
    <property type="evidence" value="ECO:0007669"/>
    <property type="project" value="UniProtKB-KW"/>
</dbReference>
<dbReference type="Gene3D" id="3.30.40.10">
    <property type="entry name" value="Zinc/RING finger domain, C3HC4 (zinc finger)"/>
    <property type="match status" value="1"/>
</dbReference>
<keyword evidence="4" id="KW-0472">Membrane</keyword>
<protein>
    <recommendedName>
        <fullName evidence="5">RING-CH-type domain-containing protein</fullName>
    </recommendedName>
</protein>
<evidence type="ECO:0000256" key="4">
    <source>
        <dbReference type="SAM" id="Phobius"/>
    </source>
</evidence>
<comment type="caution">
    <text evidence="6">The sequence shown here is derived from an EMBL/GenBank/DDBJ whole genome shotgun (WGS) entry which is preliminary data.</text>
</comment>
<name>A0A8T3AR90_DENNO</name>
<evidence type="ECO:0000256" key="3">
    <source>
        <dbReference type="ARBA" id="ARBA00022833"/>
    </source>
</evidence>
<evidence type="ECO:0000259" key="5">
    <source>
        <dbReference type="PROSITE" id="PS51292"/>
    </source>
</evidence>
<dbReference type="AlphaFoldDB" id="A0A8T3AR90"/>
<dbReference type="SMART" id="SM00744">
    <property type="entry name" value="RINGv"/>
    <property type="match status" value="1"/>
</dbReference>
<proteinExistence type="predicted"/>
<keyword evidence="4" id="KW-0812">Transmembrane</keyword>
<keyword evidence="3" id="KW-0862">Zinc</keyword>
<dbReference type="OrthoDB" id="613790at2759"/>
<dbReference type="CDD" id="cd16495">
    <property type="entry name" value="RING_CH-C4HC3_MARCH"/>
    <property type="match status" value="1"/>
</dbReference>
<keyword evidence="4" id="KW-1133">Transmembrane helix</keyword>
<sequence>MVDPGCSSPLVAPSPMPDLGEIDLEAGPGEQLQCRICLETDGRDFIAPCKCKGTSKYVHRECLDHWRSVKEGFAFAHCTTCKAPYYLRVHVLADRKWRTLKFRFFVTRDMLFIFLAVQLVISSLAYLVYLVDSYQQYWLRLAWGFDSKLSFYYICGIMCADCHLPGTLCMWTDCTTCFESCASAAGECGCLGGAGEAGLPLLFIMGLIVLGLFTIVGIFYSVLVATMVGQRIWQRHYHILAKRMLTKEYVVEDVDNEMTDGNWSPPPVPPEHAQQLKSLGLL</sequence>
<accession>A0A8T3AR90</accession>
<dbReference type="Pfam" id="PF12906">
    <property type="entry name" value="RINGv"/>
    <property type="match status" value="1"/>
</dbReference>
<dbReference type="PANTHER" id="PTHR46347">
    <property type="entry name" value="RING/FYVE/PHD ZINC FINGER SUPERFAMILY PROTEIN"/>
    <property type="match status" value="1"/>
</dbReference>
<dbReference type="InterPro" id="IPR013083">
    <property type="entry name" value="Znf_RING/FYVE/PHD"/>
</dbReference>
<gene>
    <name evidence="6" type="ORF">KFK09_019488</name>
</gene>
<dbReference type="SUPFAM" id="SSF57850">
    <property type="entry name" value="RING/U-box"/>
    <property type="match status" value="1"/>
</dbReference>